<proteinExistence type="predicted"/>
<dbReference type="GO" id="GO:0016887">
    <property type="term" value="F:ATP hydrolysis activity"/>
    <property type="evidence" value="ECO:0007669"/>
    <property type="project" value="InterPro"/>
</dbReference>
<evidence type="ECO:0000256" key="3">
    <source>
        <dbReference type="ARBA" id="ARBA00022840"/>
    </source>
</evidence>
<protein>
    <submittedName>
        <fullName evidence="7">Iron(3+)-hydroxamate import ATP-binding protein FhuC</fullName>
        <ecNumber evidence="7">3.6.3.34</ecNumber>
    </submittedName>
</protein>
<sequence length="265" mass="29706">MLSEGIDVRDISFAYRQQEKIINELTCFIKQGMFFAIAGPNGAGKSTFLNLLFGALRPISGSIKLNGREVSSYKSKDFARLIAVVRQQFVPAFGFSVYETVMMARTPFFNVLGFEGENDKYLVNHALELTETAHLKDRELDQISGGERQRVFIARAIAQDTPILVLDEPTSSLDLKHQVAIYDLLKKMQIEQGKTVIIVTHNINLAAQYCDMAMLLSSGSFHIESPEDIYKKNLISTVFGIDGTSLEVEGRRVFIPRGNYTNPVR</sequence>
<dbReference type="AlphaFoldDB" id="A0A1Q2MDZ5"/>
<keyword evidence="3 7" id="KW-0067">ATP-binding</keyword>
<dbReference type="PROSITE" id="PS00211">
    <property type="entry name" value="ABC_TRANSPORTER_1"/>
    <property type="match status" value="1"/>
</dbReference>
<organism evidence="7 8">
    <name type="scientific">Limihaloglobus sulfuriphilus</name>
    <dbReference type="NCBI Taxonomy" id="1851148"/>
    <lineage>
        <taxon>Bacteria</taxon>
        <taxon>Pseudomonadati</taxon>
        <taxon>Planctomycetota</taxon>
        <taxon>Phycisphaerae</taxon>
        <taxon>Sedimentisphaerales</taxon>
        <taxon>Sedimentisphaeraceae</taxon>
        <taxon>Limihaloglobus</taxon>
    </lineage>
</organism>
<keyword evidence="2" id="KW-0547">Nucleotide-binding</keyword>
<dbReference type="Gene3D" id="3.40.50.300">
    <property type="entry name" value="P-loop containing nucleotide triphosphate hydrolases"/>
    <property type="match status" value="1"/>
</dbReference>
<dbReference type="PANTHER" id="PTHR42794">
    <property type="entry name" value="HEMIN IMPORT ATP-BINDING PROTEIN HMUV"/>
    <property type="match status" value="1"/>
</dbReference>
<dbReference type="InterPro" id="IPR027417">
    <property type="entry name" value="P-loop_NTPase"/>
</dbReference>
<dbReference type="PANTHER" id="PTHR42794:SF1">
    <property type="entry name" value="HEMIN IMPORT ATP-BINDING PROTEIN HMUV"/>
    <property type="match status" value="1"/>
</dbReference>
<keyword evidence="7" id="KW-0378">Hydrolase</keyword>
<dbReference type="SMART" id="SM00382">
    <property type="entry name" value="AAA"/>
    <property type="match status" value="1"/>
</dbReference>
<evidence type="ECO:0000256" key="2">
    <source>
        <dbReference type="ARBA" id="ARBA00022741"/>
    </source>
</evidence>
<evidence type="ECO:0000313" key="7">
    <source>
        <dbReference type="EMBL" id="AQQ70890.1"/>
    </source>
</evidence>
<name>A0A1Q2MDZ5_9BACT</name>
<dbReference type="RefSeq" id="WP_146683123.1">
    <property type="nucleotide sequence ID" value="NZ_CP019646.1"/>
</dbReference>
<evidence type="ECO:0000259" key="6">
    <source>
        <dbReference type="PROSITE" id="PS50893"/>
    </source>
</evidence>
<dbReference type="InterPro" id="IPR003439">
    <property type="entry name" value="ABC_transporter-like_ATP-bd"/>
</dbReference>
<dbReference type="InterPro" id="IPR017871">
    <property type="entry name" value="ABC_transporter-like_CS"/>
</dbReference>
<evidence type="ECO:0000313" key="8">
    <source>
        <dbReference type="Proteomes" id="UP000188181"/>
    </source>
</evidence>
<evidence type="ECO:0000256" key="4">
    <source>
        <dbReference type="ARBA" id="ARBA00022967"/>
    </source>
</evidence>
<accession>A0A1Q2MDZ5</accession>
<dbReference type="KEGG" id="pbas:SMSP2_01252"/>
<gene>
    <name evidence="7" type="primary">fhuC</name>
    <name evidence="7" type="ORF">SMSP2_01252</name>
</gene>
<dbReference type="CDD" id="cd03214">
    <property type="entry name" value="ABC_Iron-Siderophores_B12_Hemin"/>
    <property type="match status" value="1"/>
</dbReference>
<keyword evidence="8" id="KW-1185">Reference proteome</keyword>
<dbReference type="STRING" id="1851148.SMSP2_01252"/>
<dbReference type="EC" id="3.6.3.34" evidence="7"/>
<evidence type="ECO:0000256" key="5">
    <source>
        <dbReference type="ARBA" id="ARBA00037066"/>
    </source>
</evidence>
<keyword evidence="4" id="KW-1278">Translocase</keyword>
<dbReference type="PROSITE" id="PS50893">
    <property type="entry name" value="ABC_TRANSPORTER_2"/>
    <property type="match status" value="1"/>
</dbReference>
<dbReference type="Proteomes" id="UP000188181">
    <property type="component" value="Chromosome"/>
</dbReference>
<keyword evidence="1" id="KW-0813">Transport</keyword>
<dbReference type="InterPro" id="IPR003593">
    <property type="entry name" value="AAA+_ATPase"/>
</dbReference>
<dbReference type="FunFam" id="3.40.50.300:FF:000134">
    <property type="entry name" value="Iron-enterobactin ABC transporter ATP-binding protein"/>
    <property type="match status" value="1"/>
</dbReference>
<dbReference type="OrthoDB" id="9787851at2"/>
<comment type="function">
    <text evidence="5">Part of the ABC transporter complex HmuTUV involved in hemin import. Responsible for energy coupling to the transport system.</text>
</comment>
<dbReference type="SUPFAM" id="SSF52540">
    <property type="entry name" value="P-loop containing nucleoside triphosphate hydrolases"/>
    <property type="match status" value="1"/>
</dbReference>
<feature type="domain" description="ABC transporter" evidence="6">
    <location>
        <begin position="6"/>
        <end position="243"/>
    </location>
</feature>
<reference evidence="8" key="1">
    <citation type="submission" date="2017-02" db="EMBL/GenBank/DDBJ databases">
        <title>Comparative genomics and description of representatives of a novel lineage of planctomycetes thriving in anoxic sediments.</title>
        <authorList>
            <person name="Spring S."/>
            <person name="Bunk B."/>
            <person name="Sproer C."/>
        </authorList>
    </citation>
    <scope>NUCLEOTIDE SEQUENCE [LARGE SCALE GENOMIC DNA]</scope>
    <source>
        <strain evidence="8">SM-Chi-D1</strain>
    </source>
</reference>
<dbReference type="EMBL" id="CP019646">
    <property type="protein sequence ID" value="AQQ70890.1"/>
    <property type="molecule type" value="Genomic_DNA"/>
</dbReference>
<evidence type="ECO:0000256" key="1">
    <source>
        <dbReference type="ARBA" id="ARBA00022448"/>
    </source>
</evidence>
<dbReference type="Pfam" id="PF00005">
    <property type="entry name" value="ABC_tran"/>
    <property type="match status" value="1"/>
</dbReference>
<dbReference type="GO" id="GO:0005524">
    <property type="term" value="F:ATP binding"/>
    <property type="evidence" value="ECO:0007669"/>
    <property type="project" value="UniProtKB-KW"/>
</dbReference>